<evidence type="ECO:0000313" key="2">
    <source>
        <dbReference type="EMBL" id="VFT78832.1"/>
    </source>
</evidence>
<reference evidence="1" key="2">
    <citation type="submission" date="2019-06" db="EMBL/GenBank/DDBJ databases">
        <title>Genomics analysis of Aphanomyces spp. identifies a new class of oomycete effector associated with host adaptation.</title>
        <authorList>
            <person name="Gaulin E."/>
        </authorList>
    </citation>
    <scope>NUCLEOTIDE SEQUENCE</scope>
    <source>
        <strain evidence="1">CBS 578.67</strain>
    </source>
</reference>
<sequence>MAGQAGGNRPQKTIYDSKRCRDRAMWLNIAGKIIVSLHVEPNREVSDPDRLIEATFGCRKAPMDQRRSHHSAPGFQNQEDQRHIALFELRRQTLLRLRQTKHTLLTIALLPQTTLLSLPLFGLTSFGEEVSPMGITLQDFLKSGLVSATLVYSSRLPDGNNSNKRYCLALHIYLSDIESITILVVSTPESAGVDTTKINEAWQ</sequence>
<proteinExistence type="predicted"/>
<evidence type="ECO:0000313" key="3">
    <source>
        <dbReference type="Proteomes" id="UP000332933"/>
    </source>
</evidence>
<name>A0A485KB26_9STRA</name>
<dbReference type="Proteomes" id="UP000332933">
    <property type="component" value="Unassembled WGS sequence"/>
</dbReference>
<dbReference type="EMBL" id="VJMH01000140">
    <property type="protein sequence ID" value="KAF0718556.1"/>
    <property type="molecule type" value="Genomic_DNA"/>
</dbReference>
<dbReference type="EMBL" id="CAADRA010000140">
    <property type="protein sequence ID" value="VFT78832.1"/>
    <property type="molecule type" value="Genomic_DNA"/>
</dbReference>
<reference evidence="2 3" key="1">
    <citation type="submission" date="2019-03" db="EMBL/GenBank/DDBJ databases">
        <authorList>
            <person name="Gaulin E."/>
            <person name="Dumas B."/>
        </authorList>
    </citation>
    <scope>NUCLEOTIDE SEQUENCE [LARGE SCALE GENOMIC DNA]</scope>
    <source>
        <strain evidence="2">CBS 568.67</strain>
    </source>
</reference>
<accession>A0A485KB26</accession>
<protein>
    <submittedName>
        <fullName evidence="2">Aste57867_1619 protein</fullName>
    </submittedName>
</protein>
<gene>
    <name evidence="2" type="primary">Aste57867_1619</name>
    <name evidence="1" type="ORF">As57867_001617</name>
    <name evidence="2" type="ORF">ASTE57867_1619</name>
</gene>
<evidence type="ECO:0000313" key="1">
    <source>
        <dbReference type="EMBL" id="KAF0718556.1"/>
    </source>
</evidence>
<dbReference type="AlphaFoldDB" id="A0A485KB26"/>
<organism evidence="2 3">
    <name type="scientific">Aphanomyces stellatus</name>
    <dbReference type="NCBI Taxonomy" id="120398"/>
    <lineage>
        <taxon>Eukaryota</taxon>
        <taxon>Sar</taxon>
        <taxon>Stramenopiles</taxon>
        <taxon>Oomycota</taxon>
        <taxon>Saprolegniomycetes</taxon>
        <taxon>Saprolegniales</taxon>
        <taxon>Verrucalvaceae</taxon>
        <taxon>Aphanomyces</taxon>
    </lineage>
</organism>
<keyword evidence="3" id="KW-1185">Reference proteome</keyword>